<evidence type="ECO:0000313" key="10">
    <source>
        <dbReference type="Proteomes" id="UP000830375"/>
    </source>
</evidence>
<sequence>MSEIEIEDYSLDFQDPAALSASVQAADQAASQATSAPQDPPIEPAAASRGRRPSRDAAARTSRRRTTPSPPPSRRPPPSPASSYASALSSAPAKAKWTVVGLRQALASSGVIIPRRSTKADLLTLYASLQAGENPGSAPPSRASGGARTSRCAPYARPEQSTTPPRTASRPSGRSEGPSASRGHAPKAAVASHCPPSRPSERELAAHTGGEPVFASTSRNSGASPPPPAAISRSQLLPRCSPNPLPFPWPAAPLSSHSMSIPPPTAQAPVPPIPPLFPSLSSAPGAVPSVSLPFTTHALMPAIPPLFPSFSSAPGAVPSVSLPLTTHAPTPAIPPLFPPFSSFPQNAHSASMPPPAVPAALFPPQTRSPFSPPPVPNSIRTQILAGADVDLSSLLSPISPSPADRQINCGDFSVTLKNSAPTQSRILSFAEFTIAFTRYSEVICAAFPHRRRELSDYLTIVAELALSYGGSHFYTYHKLFAAKCAIRVAQWNQCPYWGALDTELHNRVFLGCRNISCAVCRSFSHPTISCPFINPSIPPCPEPSQPKSTSYVPRLMDTPATPSPTFRRRLPSTVSQVCASFNSGRCTRQRCQFMHVCNFCGGAHAQLLHHPDSLFTDYVLSGLAHGFHPGVVSLPSQSLICPNLHSALTEPEIVDLLVKKEIDANFMIGPYAVPPFPIFRVSPIGVATRKFSGKKRLIIDLSSPHNSPFPSINSLIPLEEFSLHYHDVDQAITLIKDAGRGAWLAKVDITSAFKVMPIHPDFWHLFGIRWKNEFYFAVRLTFGCRSSPKIFDTLSEAICWILSNNYNIPYLIHLLDDFLIVSPPDSVPAAHLLTIQKLFSELGIPLAQDKTEGPSTSIEFLGINLDSQKFLASLPKEKIDRTIVIASTLLTNTSCSKRELLSILGHLNFAMHIIPQGRPFISHLLSLASSAHALENRISITDSCRNELSLWISFLKQWNGLSFFYSNLVSSPIDIQLYTDAAPSVGFGGFLRGRWFASTWPPELADLPQQLSSSALFELYLLVAAASLWGKEWSATSIVVHCDNEAIVHCINKEIQIVGTRGGPAPDPGSSLFRTDIPVNHPLRPLLEASINSILQAVSPRTLQAYLTAWKCFKVFHSAYSLPFPDFSLLAVTSFISHLNTNKNLQASSIKGYLSGIQFFHKLLYGSPSPHITNSQTSLLIKGIQKTQPNRPDPRQPITLKILTKCISTLRKGYHSIHTARTLDAMFILAFFGFLRCSELAITSGFNPAIHPTISDLALRKSQSKLPSDPLFTDDFNRPATRFWFQKHLKSVLLLSGTPADNFSSQSFRIGAATTAAQKGLSQQQIQALGRWSSEAFKSYIRSDRSLIKEAHQTLLADLPQQLSSSALFELYLLVAAASLWGKEWSATSIVVHCDNEAIVHCINKEIQIVGTRGGPAPDPGSSLFRTDIPVNHPLRPLLEASINSILQAVSPRTLQAYLTAWKCFKVFHSAYSLPFPDFSLLAVTSFISHLNTNKNLQASSIKGYLSGIQFFHKLLYGSPSPHITNSQTSLLIKGIQKTQPNRPDPRQPITLKILTKCISTLRKGYHSIHTARTLDAMFILAFFGFLRCSELAITSGFNPAIHPTISDLAVLDGETISYFIKQNDFNRPATRFWFQKHLKSVLLLSGTPADNFSSQSFRIGAATTAAQKGLSQQQIQALGRWSSEAFKSYIRSDRSLIKEAHQTLILHSNPFSSPSNNIISPLRPSPQHPTPVGASRCFPTLPQQFPLPSSHTSPVPPQCPLPQELYSQSPSAAFSIFFPSSACKSSSPFWGSAYWVRAKCRARTPLPRQGGCPGFGNDFRARSPLPDSTPNTLNLYSSFQHPSSTPSPHLQPGGALIGFGPNAELVPLSLGRGGAPGSGMISELGALSRTARQTRLIFLIEAFMFCILMSDCDEPGGAQTSARPPQVHDTEKHCASK</sequence>
<keyword evidence="5" id="KW-0862">Zinc</keyword>
<feature type="compositionally biased region" description="Polar residues" evidence="6">
    <location>
        <begin position="159"/>
        <end position="172"/>
    </location>
</feature>
<keyword evidence="3" id="KW-0238">DNA-binding</keyword>
<reference evidence="9 10" key="1">
    <citation type="submission" date="2022-01" db="EMBL/GenBank/DDBJ databases">
        <title>A high-quality chromosome-level genome assembly of rohu carp, Labeo rohita.</title>
        <authorList>
            <person name="Arick M.A. II"/>
            <person name="Hsu C.-Y."/>
            <person name="Magbanua Z."/>
            <person name="Pechanova O."/>
            <person name="Grover C."/>
            <person name="Miller E."/>
            <person name="Thrash A."/>
            <person name="Ezzel L."/>
            <person name="Alam S."/>
            <person name="Benzie J."/>
            <person name="Hamilton M."/>
            <person name="Karsi A."/>
            <person name="Lawrence M.L."/>
            <person name="Peterson D.G."/>
        </authorList>
    </citation>
    <scope>NUCLEOTIDE SEQUENCE [LARGE SCALE GENOMIC DNA]</scope>
    <source>
        <strain evidence="10">BAU-BD-2019</strain>
        <tissue evidence="9">Blood</tissue>
    </source>
</reference>
<dbReference type="InterPro" id="IPR052925">
    <property type="entry name" value="Phage_Integrase-like_Recomb"/>
</dbReference>
<dbReference type="InterPro" id="IPR010998">
    <property type="entry name" value="Integrase_recombinase_N"/>
</dbReference>
<feature type="zinc finger region" description="C3H1-type" evidence="5">
    <location>
        <begin position="572"/>
        <end position="598"/>
    </location>
</feature>
<feature type="region of interest" description="Disordered" evidence="6">
    <location>
        <begin position="20"/>
        <end position="90"/>
    </location>
</feature>
<gene>
    <name evidence="9" type="ORF">H4Q32_028123</name>
</gene>
<proteinExistence type="inferred from homology"/>
<feature type="compositionally biased region" description="Low complexity" evidence="6">
    <location>
        <begin position="81"/>
        <end position="90"/>
    </location>
</feature>
<protein>
    <recommendedName>
        <fullName evidence="2">ribonuclease H</fullName>
        <ecNumber evidence="2">3.1.26.4</ecNumber>
    </recommendedName>
</protein>
<accession>A0ABQ8MK63</accession>
<feature type="compositionally biased region" description="Pro residues" evidence="6">
    <location>
        <begin position="68"/>
        <end position="80"/>
    </location>
</feature>
<keyword evidence="5" id="KW-0863">Zinc-finger</keyword>
<dbReference type="Gene3D" id="1.10.443.10">
    <property type="entry name" value="Intergrase catalytic core"/>
    <property type="match status" value="2"/>
</dbReference>
<name>A0ABQ8MK63_LABRO</name>
<feature type="domain" description="Reverse transcriptase" evidence="8">
    <location>
        <begin position="638"/>
        <end position="865"/>
    </location>
</feature>
<keyword evidence="4" id="KW-0233">DNA recombination</keyword>
<evidence type="ECO:0000259" key="7">
    <source>
        <dbReference type="PROSITE" id="PS50103"/>
    </source>
</evidence>
<evidence type="ECO:0000256" key="5">
    <source>
        <dbReference type="PROSITE-ProRule" id="PRU00723"/>
    </source>
</evidence>
<dbReference type="CDD" id="cd03714">
    <property type="entry name" value="RT_DIRS1"/>
    <property type="match status" value="1"/>
</dbReference>
<dbReference type="PROSITE" id="PS50103">
    <property type="entry name" value="ZF_C3H1"/>
    <property type="match status" value="1"/>
</dbReference>
<dbReference type="SUPFAM" id="SSF56349">
    <property type="entry name" value="DNA breaking-rejoining enzymes"/>
    <property type="match status" value="2"/>
</dbReference>
<dbReference type="Gene3D" id="1.10.150.130">
    <property type="match status" value="2"/>
</dbReference>
<dbReference type="Gene3D" id="3.30.70.270">
    <property type="match status" value="1"/>
</dbReference>
<dbReference type="Gene3D" id="3.10.10.10">
    <property type="entry name" value="HIV Type 1 Reverse Transcriptase, subunit A, domain 1"/>
    <property type="match status" value="1"/>
</dbReference>
<dbReference type="InterPro" id="IPR043128">
    <property type="entry name" value="Rev_trsase/Diguanyl_cyclase"/>
</dbReference>
<keyword evidence="10" id="KW-1185">Reference proteome</keyword>
<comment type="similarity">
    <text evidence="1">Belongs to the beta type-B retroviral polymerase family. HERV class-II K(HML-2) pol subfamily.</text>
</comment>
<evidence type="ECO:0000259" key="8">
    <source>
        <dbReference type="PROSITE" id="PS50878"/>
    </source>
</evidence>
<dbReference type="EMBL" id="JACTAM010000007">
    <property type="protein sequence ID" value="KAI2663090.1"/>
    <property type="molecule type" value="Genomic_DNA"/>
</dbReference>
<dbReference type="InterPro" id="IPR000477">
    <property type="entry name" value="RT_dom"/>
</dbReference>
<dbReference type="EC" id="3.1.26.4" evidence="2"/>
<feature type="region of interest" description="Disordered" evidence="6">
    <location>
        <begin position="1917"/>
        <end position="1938"/>
    </location>
</feature>
<dbReference type="PANTHER" id="PTHR34605:SF3">
    <property type="entry name" value="P CELL-TYPE AGGLUTINATION PROTEIN MAP4-LIKE-RELATED"/>
    <property type="match status" value="1"/>
</dbReference>
<dbReference type="SUPFAM" id="SSF56672">
    <property type="entry name" value="DNA/RNA polymerases"/>
    <property type="match status" value="1"/>
</dbReference>
<evidence type="ECO:0000313" key="9">
    <source>
        <dbReference type="EMBL" id="KAI2663090.1"/>
    </source>
</evidence>
<organism evidence="9 10">
    <name type="scientific">Labeo rohita</name>
    <name type="common">Indian major carp</name>
    <name type="synonym">Cyprinus rohita</name>
    <dbReference type="NCBI Taxonomy" id="84645"/>
    <lineage>
        <taxon>Eukaryota</taxon>
        <taxon>Metazoa</taxon>
        <taxon>Chordata</taxon>
        <taxon>Craniata</taxon>
        <taxon>Vertebrata</taxon>
        <taxon>Euteleostomi</taxon>
        <taxon>Actinopterygii</taxon>
        <taxon>Neopterygii</taxon>
        <taxon>Teleostei</taxon>
        <taxon>Ostariophysi</taxon>
        <taxon>Cypriniformes</taxon>
        <taxon>Cyprinidae</taxon>
        <taxon>Labeoninae</taxon>
        <taxon>Labeonini</taxon>
        <taxon>Labeo</taxon>
    </lineage>
</organism>
<evidence type="ECO:0000256" key="4">
    <source>
        <dbReference type="ARBA" id="ARBA00023172"/>
    </source>
</evidence>
<dbReference type="Pfam" id="PF00078">
    <property type="entry name" value="RVT_1"/>
    <property type="match status" value="1"/>
</dbReference>
<dbReference type="PANTHER" id="PTHR34605">
    <property type="entry name" value="PHAGE_INTEGRASE DOMAIN-CONTAINING PROTEIN"/>
    <property type="match status" value="1"/>
</dbReference>
<feature type="domain" description="C3H1-type" evidence="7">
    <location>
        <begin position="572"/>
        <end position="598"/>
    </location>
</feature>
<evidence type="ECO:0000256" key="3">
    <source>
        <dbReference type="ARBA" id="ARBA00023125"/>
    </source>
</evidence>
<evidence type="ECO:0000256" key="6">
    <source>
        <dbReference type="SAM" id="MobiDB-lite"/>
    </source>
</evidence>
<feature type="compositionally biased region" description="Low complexity" evidence="6">
    <location>
        <begin position="20"/>
        <end position="37"/>
    </location>
</feature>
<feature type="compositionally biased region" description="Basic and acidic residues" evidence="6">
    <location>
        <begin position="1927"/>
        <end position="1938"/>
    </location>
</feature>
<dbReference type="SUPFAM" id="SSF47823">
    <property type="entry name" value="lambda integrase-like, N-terminal domain"/>
    <property type="match status" value="2"/>
</dbReference>
<dbReference type="InterPro" id="IPR011010">
    <property type="entry name" value="DNA_brk_join_enz"/>
</dbReference>
<keyword evidence="5" id="KW-0479">Metal-binding</keyword>
<evidence type="ECO:0000256" key="1">
    <source>
        <dbReference type="ARBA" id="ARBA00010879"/>
    </source>
</evidence>
<dbReference type="InterPro" id="IPR000571">
    <property type="entry name" value="Znf_CCCH"/>
</dbReference>
<dbReference type="Proteomes" id="UP000830375">
    <property type="component" value="Unassembled WGS sequence"/>
</dbReference>
<feature type="region of interest" description="Disordered" evidence="6">
    <location>
        <begin position="130"/>
        <end position="237"/>
    </location>
</feature>
<dbReference type="InterPro" id="IPR043502">
    <property type="entry name" value="DNA/RNA_pol_sf"/>
</dbReference>
<evidence type="ECO:0000256" key="2">
    <source>
        <dbReference type="ARBA" id="ARBA00012180"/>
    </source>
</evidence>
<comment type="caution">
    <text evidence="9">The sequence shown here is derived from an EMBL/GenBank/DDBJ whole genome shotgun (WGS) entry which is preliminary data.</text>
</comment>
<dbReference type="PROSITE" id="PS50878">
    <property type="entry name" value="RT_POL"/>
    <property type="match status" value="1"/>
</dbReference>
<dbReference type="InterPro" id="IPR013762">
    <property type="entry name" value="Integrase-like_cat_sf"/>
</dbReference>